<dbReference type="CDD" id="cd13169">
    <property type="entry name" value="RanBD_NUP50_plant"/>
    <property type="match status" value="1"/>
</dbReference>
<evidence type="ECO:0000259" key="11">
    <source>
        <dbReference type="PROSITE" id="PS50196"/>
    </source>
</evidence>
<evidence type="ECO:0000256" key="8">
    <source>
        <dbReference type="ARBA" id="ARBA00023132"/>
    </source>
</evidence>
<reference evidence="13" key="1">
    <citation type="journal article" date="2023" name="Proc. Natl. Acad. Sci. U.S.A.">
        <title>Genomic and structural basis for evolution of tropane alkaloid biosynthesis.</title>
        <authorList>
            <person name="Wanga Y.-J."/>
            <person name="Taina T."/>
            <person name="Yua J.-Y."/>
            <person name="Lia J."/>
            <person name="Xua B."/>
            <person name="Chenc J."/>
            <person name="D'Auriad J.C."/>
            <person name="Huanga J.-P."/>
            <person name="Huanga S.-X."/>
        </authorList>
    </citation>
    <scope>NUCLEOTIDE SEQUENCE [LARGE SCALE GENOMIC DNA]</scope>
    <source>
        <strain evidence="13">cv. KIB-2019</strain>
    </source>
</reference>
<organism evidence="12 13">
    <name type="scientific">Anisodus acutangulus</name>
    <dbReference type="NCBI Taxonomy" id="402998"/>
    <lineage>
        <taxon>Eukaryota</taxon>
        <taxon>Viridiplantae</taxon>
        <taxon>Streptophyta</taxon>
        <taxon>Embryophyta</taxon>
        <taxon>Tracheophyta</taxon>
        <taxon>Spermatophyta</taxon>
        <taxon>Magnoliopsida</taxon>
        <taxon>eudicotyledons</taxon>
        <taxon>Gunneridae</taxon>
        <taxon>Pentapetalae</taxon>
        <taxon>asterids</taxon>
        <taxon>lamiids</taxon>
        <taxon>Solanales</taxon>
        <taxon>Solanaceae</taxon>
        <taxon>Solanoideae</taxon>
        <taxon>Hyoscyameae</taxon>
        <taxon>Anisodus</taxon>
    </lineage>
</organism>
<dbReference type="Pfam" id="PF00638">
    <property type="entry name" value="Ran_BP1"/>
    <property type="match status" value="1"/>
</dbReference>
<evidence type="ECO:0000313" key="12">
    <source>
        <dbReference type="EMBL" id="KAJ8560070.1"/>
    </source>
</evidence>
<evidence type="ECO:0000313" key="13">
    <source>
        <dbReference type="Proteomes" id="UP001152561"/>
    </source>
</evidence>
<comment type="subcellular location">
    <subcellularLocation>
        <location evidence="1">Nucleus</location>
        <location evidence="1">Nuclear pore complex</location>
    </subcellularLocation>
</comment>
<comment type="caution">
    <text evidence="12">The sequence shown here is derived from an EMBL/GenBank/DDBJ whole genome shotgun (WGS) entry which is preliminary data.</text>
</comment>
<keyword evidence="7" id="KW-0811">Translocation</keyword>
<feature type="domain" description="RanBD1" evidence="11">
    <location>
        <begin position="209"/>
        <end position="338"/>
    </location>
</feature>
<dbReference type="PANTHER" id="PTHR23138:SF140">
    <property type="entry name" value="NUCLEAR PORE COMPLEX PROTEIN NUP50B-LIKE ISOFORM X1"/>
    <property type="match status" value="1"/>
</dbReference>
<dbReference type="Pfam" id="PF08911">
    <property type="entry name" value="NUP50"/>
    <property type="match status" value="1"/>
</dbReference>
<feature type="compositionally biased region" description="Low complexity" evidence="10">
    <location>
        <begin position="71"/>
        <end position="80"/>
    </location>
</feature>
<dbReference type="PROSITE" id="PS50196">
    <property type="entry name" value="RANBD1"/>
    <property type="match status" value="1"/>
</dbReference>
<dbReference type="InterPro" id="IPR011993">
    <property type="entry name" value="PH-like_dom_sf"/>
</dbReference>
<evidence type="ECO:0000256" key="7">
    <source>
        <dbReference type="ARBA" id="ARBA00023010"/>
    </source>
</evidence>
<evidence type="ECO:0000256" key="6">
    <source>
        <dbReference type="ARBA" id="ARBA00022990"/>
    </source>
</evidence>
<name>A0A9Q1RK12_9SOLA</name>
<dbReference type="InterPro" id="IPR000156">
    <property type="entry name" value="Ran_bind_dom"/>
</dbReference>
<dbReference type="AlphaFoldDB" id="A0A9Q1RK12"/>
<keyword evidence="4" id="KW-0509">mRNA transport</keyword>
<dbReference type="Gene3D" id="2.30.29.30">
    <property type="entry name" value="Pleckstrin-homology domain (PH domain)/Phosphotyrosine-binding domain (PTB)"/>
    <property type="match status" value="1"/>
</dbReference>
<feature type="region of interest" description="Disordered" evidence="10">
    <location>
        <begin position="29"/>
        <end position="170"/>
    </location>
</feature>
<sequence length="347" mass="37292">MKFESSSTFWQLLNCLSLFCDGGRRISSTIKEKESRDNPGLDDDNESSEQESGTFERASDEVMASRRIVKVSKTASTTTTPSNPFASIQLVPPADTSTTPVVITTEVGNGTKTSKEPEEPNDQKRKSDESKADVSADKEKVDNPNGPNKPQSTEKKAAEKGSPLGFGSESGAGSGSLFGLKSDQSSFGLPTNINASGSSSVKKGEGTGFPSMQEVPVETGEENEKAIFTADSVLFEYLNGGWKERGKGELKINISSTGTGKARLVMRTRGNYRLILNANLYPEMKLTSMDKKGVTFVCVNSAGDGKYGLSTIALKFKDPSTVEEFRAAVIEHKDKMAVPLKTPQNSP</sequence>
<proteinExistence type="predicted"/>
<dbReference type="GO" id="GO:0005643">
    <property type="term" value="C:nuclear pore"/>
    <property type="evidence" value="ECO:0007669"/>
    <property type="project" value="UniProtKB-SubCell"/>
</dbReference>
<evidence type="ECO:0000256" key="1">
    <source>
        <dbReference type="ARBA" id="ARBA00004567"/>
    </source>
</evidence>
<dbReference type="Proteomes" id="UP001152561">
    <property type="component" value="Unassembled WGS sequence"/>
</dbReference>
<keyword evidence="2" id="KW-0813">Transport</keyword>
<evidence type="ECO:0000256" key="5">
    <source>
        <dbReference type="ARBA" id="ARBA00022927"/>
    </source>
</evidence>
<dbReference type="InterPro" id="IPR045255">
    <property type="entry name" value="RanBP1-like"/>
</dbReference>
<dbReference type="OrthoDB" id="185618at2759"/>
<dbReference type="SUPFAM" id="SSF50729">
    <property type="entry name" value="PH domain-like"/>
    <property type="match status" value="1"/>
</dbReference>
<dbReference type="SMART" id="SM00160">
    <property type="entry name" value="RanBD"/>
    <property type="match status" value="1"/>
</dbReference>
<gene>
    <name evidence="12" type="ORF">K7X08_004128</name>
</gene>
<dbReference type="PANTHER" id="PTHR23138">
    <property type="entry name" value="RAN BINDING PROTEIN"/>
    <property type="match status" value="1"/>
</dbReference>
<evidence type="ECO:0000256" key="2">
    <source>
        <dbReference type="ARBA" id="ARBA00022448"/>
    </source>
</evidence>
<keyword evidence="6" id="KW-0007">Acetylation</keyword>
<accession>A0A9Q1RK12</accession>
<dbReference type="GO" id="GO:0015031">
    <property type="term" value="P:protein transport"/>
    <property type="evidence" value="ECO:0007669"/>
    <property type="project" value="UniProtKB-KW"/>
</dbReference>
<dbReference type="EMBL" id="JAJAGQ010000006">
    <property type="protein sequence ID" value="KAJ8560070.1"/>
    <property type="molecule type" value="Genomic_DNA"/>
</dbReference>
<keyword evidence="5" id="KW-0653">Protein transport</keyword>
<evidence type="ECO:0000256" key="3">
    <source>
        <dbReference type="ARBA" id="ARBA00022737"/>
    </source>
</evidence>
<evidence type="ECO:0000256" key="10">
    <source>
        <dbReference type="SAM" id="MobiDB-lite"/>
    </source>
</evidence>
<keyword evidence="8" id="KW-0906">Nuclear pore complex</keyword>
<feature type="compositionally biased region" description="Polar residues" evidence="10">
    <location>
        <begin position="95"/>
        <end position="112"/>
    </location>
</feature>
<keyword evidence="3" id="KW-0677">Repeat</keyword>
<keyword evidence="9" id="KW-0539">Nucleus</keyword>
<evidence type="ECO:0000256" key="9">
    <source>
        <dbReference type="ARBA" id="ARBA00023242"/>
    </source>
</evidence>
<keyword evidence="13" id="KW-1185">Reference proteome</keyword>
<feature type="compositionally biased region" description="Polar residues" evidence="10">
    <location>
        <begin position="189"/>
        <end position="201"/>
    </location>
</feature>
<protein>
    <recommendedName>
        <fullName evidence="11">RanBD1 domain-containing protein</fullName>
    </recommendedName>
</protein>
<feature type="compositionally biased region" description="Basic and acidic residues" evidence="10">
    <location>
        <begin position="30"/>
        <end position="39"/>
    </location>
</feature>
<feature type="compositionally biased region" description="Acidic residues" evidence="10">
    <location>
        <begin position="40"/>
        <end position="49"/>
    </location>
</feature>
<feature type="compositionally biased region" description="Basic and acidic residues" evidence="10">
    <location>
        <begin position="113"/>
        <end position="142"/>
    </location>
</feature>
<dbReference type="InterPro" id="IPR015007">
    <property type="entry name" value="NUP2/50/61"/>
</dbReference>
<evidence type="ECO:0000256" key="4">
    <source>
        <dbReference type="ARBA" id="ARBA00022816"/>
    </source>
</evidence>
<feature type="region of interest" description="Disordered" evidence="10">
    <location>
        <begin position="189"/>
        <end position="221"/>
    </location>
</feature>
<dbReference type="InterPro" id="IPR045207">
    <property type="entry name" value="RanBD_NUP50_plant"/>
</dbReference>
<dbReference type="GO" id="GO:0051028">
    <property type="term" value="P:mRNA transport"/>
    <property type="evidence" value="ECO:0007669"/>
    <property type="project" value="UniProtKB-KW"/>
</dbReference>